<sequence length="56" mass="6431">VEIYCSNKTDLDDWRVVNRGGEEFLLNGKCSGFFAVDVDGFFEKDDEVFLYDDGKL</sequence>
<comment type="caution">
    <text evidence="1">The sequence shown here is derived from an EMBL/GenBank/DDBJ whole genome shotgun (WGS) entry which is preliminary data.</text>
</comment>
<name>X1VMI8_9ZZZZ</name>
<dbReference type="EMBL" id="BARW01037668">
    <property type="protein sequence ID" value="GAJ17276.1"/>
    <property type="molecule type" value="Genomic_DNA"/>
</dbReference>
<dbReference type="AlphaFoldDB" id="X1VMI8"/>
<reference evidence="1" key="1">
    <citation type="journal article" date="2014" name="Front. Microbiol.">
        <title>High frequency of phylogenetically diverse reductive dehalogenase-homologous genes in deep subseafloor sedimentary metagenomes.</title>
        <authorList>
            <person name="Kawai M."/>
            <person name="Futagami T."/>
            <person name="Toyoda A."/>
            <person name="Takaki Y."/>
            <person name="Nishi S."/>
            <person name="Hori S."/>
            <person name="Arai W."/>
            <person name="Tsubouchi T."/>
            <person name="Morono Y."/>
            <person name="Uchiyama I."/>
            <person name="Ito T."/>
            <person name="Fujiyama A."/>
            <person name="Inagaki F."/>
            <person name="Takami H."/>
        </authorList>
    </citation>
    <scope>NUCLEOTIDE SEQUENCE</scope>
    <source>
        <strain evidence="1">Expedition CK06-06</strain>
    </source>
</reference>
<feature type="non-terminal residue" evidence="1">
    <location>
        <position position="1"/>
    </location>
</feature>
<evidence type="ECO:0000313" key="1">
    <source>
        <dbReference type="EMBL" id="GAJ17276.1"/>
    </source>
</evidence>
<protein>
    <submittedName>
        <fullName evidence="1">Uncharacterized protein</fullName>
    </submittedName>
</protein>
<gene>
    <name evidence="1" type="ORF">S12H4_58078</name>
</gene>
<accession>X1VMI8</accession>
<proteinExistence type="predicted"/>
<organism evidence="1">
    <name type="scientific">marine sediment metagenome</name>
    <dbReference type="NCBI Taxonomy" id="412755"/>
    <lineage>
        <taxon>unclassified sequences</taxon>
        <taxon>metagenomes</taxon>
        <taxon>ecological metagenomes</taxon>
    </lineage>
</organism>